<dbReference type="PANTHER" id="PTHR20371:SF1">
    <property type="entry name" value="ENOLASE-PHOSPHATASE E1"/>
    <property type="match status" value="1"/>
</dbReference>
<keyword evidence="3 6" id="KW-0378">Hydrolase</keyword>
<dbReference type="NCBIfam" id="TIGR01691">
    <property type="entry name" value="enolase-ppase"/>
    <property type="match status" value="1"/>
</dbReference>
<dbReference type="Pfam" id="PF00702">
    <property type="entry name" value="Hydrolase"/>
    <property type="match status" value="1"/>
</dbReference>
<feature type="compositionally biased region" description="Low complexity" evidence="7">
    <location>
        <begin position="125"/>
        <end position="140"/>
    </location>
</feature>
<dbReference type="InterPro" id="IPR036412">
    <property type="entry name" value="HAD-like_sf"/>
</dbReference>
<dbReference type="GO" id="GO:0005737">
    <property type="term" value="C:cytoplasm"/>
    <property type="evidence" value="ECO:0007669"/>
    <property type="project" value="UniProtKB-SubCell"/>
</dbReference>
<keyword evidence="6" id="KW-0539">Nucleus</keyword>
<evidence type="ECO:0000256" key="1">
    <source>
        <dbReference type="ARBA" id="ARBA00022605"/>
    </source>
</evidence>
<keyword evidence="5 6" id="KW-0486">Methionine biosynthesis</keyword>
<dbReference type="GO" id="GO:0000287">
    <property type="term" value="F:magnesium ion binding"/>
    <property type="evidence" value="ECO:0007669"/>
    <property type="project" value="UniProtKB-UniRule"/>
</dbReference>
<accession>A0A9P8D0R5</accession>
<keyword evidence="6" id="KW-0963">Cytoplasm</keyword>
<keyword evidence="2 6" id="KW-0479">Metal-binding</keyword>
<dbReference type="Gene3D" id="1.10.720.60">
    <property type="match status" value="1"/>
</dbReference>
<sequence>MDAIGLGGDKDMLMAQLFFSNALILPMGFSFLPSVQSTTHPLKPLCLSPTNLLKHCTLILFFRPPHLQNMVLTRSKSNKGAEASSPKAPAPAPKTTPTKRKSNVAATPAAKVAKTDAPSGVKNGTAPSASASASVTVAEEPLTKETNEAPVGSLEPTTAAALPSAPITSEPLTAPAPVDVPVVAPIDVPVVAPVEPVAASSEEPSIQKSLRPYDLVISDIEGTTTPIVFVKENLFPYVTSKLAEFLKRNWSSEEMRANIEALRVQAEKDVAEGLSEAVAIAKESSEVYVSSCSNGLTTEKVQEDVIASIEWQMKADRKIGALKAFQGYMWKEGYSNGDLKGALYEDVVPAFDQWKAEGKKLYIYSSGSVPAQKLLFGHSEKGDLLHYFSGHYDTTIGQKIETESYSKIATDIGINPERALFLSDNIHEINAAKKAGIQAVVVDRPGNDPLSEKDRTSNIVVKSFSDIPKPV</sequence>
<keyword evidence="4 6" id="KW-0460">Magnesium</keyword>
<dbReference type="InterPro" id="IPR027511">
    <property type="entry name" value="ENOPH1_eukaryotes"/>
</dbReference>
<evidence type="ECO:0000313" key="9">
    <source>
        <dbReference type="EMBL" id="KAG9326001.1"/>
    </source>
</evidence>
<dbReference type="AlphaFoldDB" id="A0A9P8D0R5"/>
<dbReference type="SUPFAM" id="SSF56784">
    <property type="entry name" value="HAD-like"/>
    <property type="match status" value="1"/>
</dbReference>
<dbReference type="SFLD" id="SFLDF00044">
    <property type="entry name" value="enolase-phosphatase"/>
    <property type="match status" value="1"/>
</dbReference>
<dbReference type="GO" id="GO:0005634">
    <property type="term" value="C:nucleus"/>
    <property type="evidence" value="ECO:0007669"/>
    <property type="project" value="UniProtKB-SubCell"/>
</dbReference>
<dbReference type="SFLD" id="SFLDS00003">
    <property type="entry name" value="Haloacid_Dehalogenase"/>
    <property type="match status" value="1"/>
</dbReference>
<comment type="subunit">
    <text evidence="6">Monomer.</text>
</comment>
<feature type="compositionally biased region" description="Low complexity" evidence="7">
    <location>
        <begin position="104"/>
        <end position="118"/>
    </location>
</feature>
<dbReference type="InterPro" id="IPR023214">
    <property type="entry name" value="HAD_sf"/>
</dbReference>
<evidence type="ECO:0000256" key="6">
    <source>
        <dbReference type="HAMAP-Rule" id="MF_03117"/>
    </source>
</evidence>
<comment type="subcellular location">
    <subcellularLocation>
        <location evidence="6">Cytoplasm</location>
    </subcellularLocation>
    <subcellularLocation>
        <location evidence="6">Nucleus</location>
    </subcellularLocation>
</comment>
<evidence type="ECO:0000256" key="3">
    <source>
        <dbReference type="ARBA" id="ARBA00022801"/>
    </source>
</evidence>
<feature type="binding site" evidence="6">
    <location>
        <position position="221"/>
    </location>
    <ligand>
        <name>Mg(2+)</name>
        <dbReference type="ChEBI" id="CHEBI:18420"/>
    </ligand>
</feature>
<gene>
    <name evidence="6" type="primary">UTR4</name>
    <name evidence="9" type="ORF">KVV02_008433</name>
</gene>
<comment type="pathway">
    <text evidence="6">Amino-acid biosynthesis; L-methionine biosynthesis via salvage pathway; L-methionine from S-methyl-5-thio-alpha-D-ribose 1-phosphate: step 3/6.</text>
</comment>
<dbReference type="InterPro" id="IPR006439">
    <property type="entry name" value="HAD-SF_hydro_IA"/>
</dbReference>
<keyword evidence="8" id="KW-1133">Transmembrane helix</keyword>
<feature type="binding site" evidence="6">
    <location>
        <begin position="365"/>
        <end position="366"/>
    </location>
    <ligand>
        <name>substrate</name>
    </ligand>
</feature>
<comment type="similarity">
    <text evidence="6">Belongs to the HAD-like hydrolase superfamily. MasA/MtnC family.</text>
</comment>
<dbReference type="InterPro" id="IPR023943">
    <property type="entry name" value="Enolase-ppase_E1"/>
</dbReference>
<comment type="pathway">
    <text evidence="6">Amino-acid biosynthesis; L-methionine biosynthesis via salvage pathway; L-methionine from S-methyl-5-thio-alpha-D-ribose 1-phosphate: step 4/6.</text>
</comment>
<dbReference type="NCBIfam" id="TIGR01549">
    <property type="entry name" value="HAD-SF-IA-v1"/>
    <property type="match status" value="1"/>
</dbReference>
<keyword evidence="8" id="KW-0812">Transmembrane</keyword>
<evidence type="ECO:0000313" key="10">
    <source>
        <dbReference type="Proteomes" id="UP000717515"/>
    </source>
</evidence>
<dbReference type="FunFam" id="3.40.50.1000:FF:000079">
    <property type="entry name" value="Enolase-phosphatase E1"/>
    <property type="match status" value="1"/>
</dbReference>
<feature type="region of interest" description="Disordered" evidence="7">
    <location>
        <begin position="76"/>
        <end position="151"/>
    </location>
</feature>
<dbReference type="HAMAP" id="MF_03117">
    <property type="entry name" value="Salvage_MtnC_euk"/>
    <property type="match status" value="1"/>
</dbReference>
<evidence type="ECO:0000256" key="2">
    <source>
        <dbReference type="ARBA" id="ARBA00022723"/>
    </source>
</evidence>
<dbReference type="PANTHER" id="PTHR20371">
    <property type="entry name" value="ENOLASE-PHOSPHATASE E1"/>
    <property type="match status" value="1"/>
</dbReference>
<organism evidence="9 10">
    <name type="scientific">Mortierella alpina</name>
    <name type="common">Oleaginous fungus</name>
    <name type="synonym">Mortierella renispora</name>
    <dbReference type="NCBI Taxonomy" id="64518"/>
    <lineage>
        <taxon>Eukaryota</taxon>
        <taxon>Fungi</taxon>
        <taxon>Fungi incertae sedis</taxon>
        <taxon>Mucoromycota</taxon>
        <taxon>Mortierellomycotina</taxon>
        <taxon>Mortierellomycetes</taxon>
        <taxon>Mortierellales</taxon>
        <taxon>Mortierellaceae</taxon>
        <taxon>Mortierella</taxon>
    </lineage>
</organism>
<evidence type="ECO:0000256" key="4">
    <source>
        <dbReference type="ARBA" id="ARBA00022842"/>
    </source>
</evidence>
<dbReference type="SFLD" id="SFLDG01129">
    <property type="entry name" value="C1.5:_HAD__Beta-PGM__Phosphata"/>
    <property type="match status" value="1"/>
</dbReference>
<feature type="binding site" evidence="6">
    <location>
        <position position="219"/>
    </location>
    <ligand>
        <name>Mg(2+)</name>
        <dbReference type="ChEBI" id="CHEBI:18420"/>
    </ligand>
</feature>
<comment type="cofactor">
    <cofactor evidence="6">
        <name>Mg(2+)</name>
        <dbReference type="ChEBI" id="CHEBI:18420"/>
    </cofactor>
    <text evidence="6">Binds 1 Mg(2+) ion per subunit.</text>
</comment>
<dbReference type="Gene3D" id="3.40.50.1000">
    <property type="entry name" value="HAD superfamily/HAD-like"/>
    <property type="match status" value="1"/>
</dbReference>
<feature type="binding site" evidence="6">
    <location>
        <position position="399"/>
    </location>
    <ligand>
        <name>substrate</name>
    </ligand>
</feature>
<keyword evidence="8" id="KW-0472">Membrane</keyword>
<dbReference type="Proteomes" id="UP000717515">
    <property type="component" value="Unassembled WGS sequence"/>
</dbReference>
<dbReference type="SFLD" id="SFLDG01133">
    <property type="entry name" value="C1.5.4:_Enolase-phosphatase_Li"/>
    <property type="match status" value="1"/>
</dbReference>
<evidence type="ECO:0000256" key="8">
    <source>
        <dbReference type="SAM" id="Phobius"/>
    </source>
</evidence>
<comment type="caution">
    <text evidence="9">The sequence shown here is derived from an EMBL/GenBank/DDBJ whole genome shotgun (WGS) entry which is preliminary data.</text>
</comment>
<comment type="catalytic activity">
    <reaction evidence="6">
        <text>5-methylsulfanyl-2,3-dioxopentyl phosphate + H2O = 1,2-dihydroxy-5-(methylsulfanyl)pent-1-en-3-one + phosphate</text>
        <dbReference type="Rhea" id="RHEA:21700"/>
        <dbReference type="ChEBI" id="CHEBI:15377"/>
        <dbReference type="ChEBI" id="CHEBI:43474"/>
        <dbReference type="ChEBI" id="CHEBI:49252"/>
        <dbReference type="ChEBI" id="CHEBI:58828"/>
        <dbReference type="EC" id="3.1.3.77"/>
    </reaction>
</comment>
<keyword evidence="1 6" id="KW-0028">Amino-acid biosynthesis</keyword>
<feature type="transmembrane region" description="Helical" evidence="8">
    <location>
        <begin position="12"/>
        <end position="32"/>
    </location>
</feature>
<dbReference type="GO" id="GO:0043874">
    <property type="term" value="F:acireductone synthase activity"/>
    <property type="evidence" value="ECO:0007669"/>
    <property type="project" value="UniProtKB-EC"/>
</dbReference>
<name>A0A9P8D0R5_MORAP</name>
<comment type="function">
    <text evidence="6">Bifunctional enzyme that catalyzes the enolization of 2,3-diketo-5-methylthiopentyl-1-phosphate (DK-MTP-1-P) into the intermediate 2-hydroxy-3-keto-5-methylthiopentenyl-1-phosphate (HK-MTPenyl-1-P), which is then dephosphorylated to form the acireductone 1,2-dihydroxy-3-keto-5-methylthiopentene (DHK-MTPene).</text>
</comment>
<reference evidence="9" key="1">
    <citation type="submission" date="2021-07" db="EMBL/GenBank/DDBJ databases">
        <title>Draft genome of Mortierella alpina, strain LL118, isolated from an aspen leaf litter sample.</title>
        <authorList>
            <person name="Yang S."/>
            <person name="Vinatzer B.A."/>
        </authorList>
    </citation>
    <scope>NUCLEOTIDE SEQUENCE</scope>
    <source>
        <strain evidence="9">LL118</strain>
    </source>
</reference>
<evidence type="ECO:0000256" key="5">
    <source>
        <dbReference type="ARBA" id="ARBA00023167"/>
    </source>
</evidence>
<dbReference type="CDD" id="cd01629">
    <property type="entry name" value="HAD_EP"/>
    <property type="match status" value="1"/>
</dbReference>
<feature type="binding site" evidence="6">
    <location>
        <position position="424"/>
    </location>
    <ligand>
        <name>Mg(2+)</name>
        <dbReference type="ChEBI" id="CHEBI:18420"/>
    </ligand>
</feature>
<evidence type="ECO:0000256" key="7">
    <source>
        <dbReference type="SAM" id="MobiDB-lite"/>
    </source>
</evidence>
<dbReference type="HAMAP" id="MF_01681">
    <property type="entry name" value="Salvage_MtnC"/>
    <property type="match status" value="1"/>
</dbReference>
<dbReference type="GO" id="GO:0019509">
    <property type="term" value="P:L-methionine salvage from methylthioadenosine"/>
    <property type="evidence" value="ECO:0007669"/>
    <property type="project" value="UniProtKB-UniRule"/>
</dbReference>
<dbReference type="EMBL" id="JAIFTL010000028">
    <property type="protein sequence ID" value="KAG9326001.1"/>
    <property type="molecule type" value="Genomic_DNA"/>
</dbReference>
<proteinExistence type="inferred from homology"/>
<protein>
    <recommendedName>
        <fullName evidence="6">Enolase-phosphatase E1</fullName>
        <ecNumber evidence="6">3.1.3.77</ecNumber>
    </recommendedName>
    <alternativeName>
        <fullName evidence="6">2,3-diketo-5-methylthio-1-phosphopentane phosphatase</fullName>
    </alternativeName>
</protein>
<dbReference type="EC" id="3.1.3.77" evidence="6"/>